<dbReference type="RefSeq" id="WP_256609553.1">
    <property type="nucleotide sequence ID" value="NZ_JANIBM010000003.1"/>
</dbReference>
<gene>
    <name evidence="2" type="ORF">NP603_03545</name>
</gene>
<dbReference type="EMBL" id="JANIBM010000003">
    <property type="protein sequence ID" value="MCQ8180175.1"/>
    <property type="molecule type" value="Genomic_DNA"/>
</dbReference>
<organism evidence="2 3">
    <name type="scientific">Methylomonas aurea</name>
    <dbReference type="NCBI Taxonomy" id="2952224"/>
    <lineage>
        <taxon>Bacteria</taxon>
        <taxon>Pseudomonadati</taxon>
        <taxon>Pseudomonadota</taxon>
        <taxon>Gammaproteobacteria</taxon>
        <taxon>Methylococcales</taxon>
        <taxon>Methylococcaceae</taxon>
        <taxon>Methylomonas</taxon>
    </lineage>
</organism>
<protein>
    <submittedName>
        <fullName evidence="2">Uncharacterized protein</fullName>
    </submittedName>
</protein>
<dbReference type="Proteomes" id="UP001524569">
    <property type="component" value="Unassembled WGS sequence"/>
</dbReference>
<comment type="caution">
    <text evidence="2">The sequence shown here is derived from an EMBL/GenBank/DDBJ whole genome shotgun (WGS) entry which is preliminary data.</text>
</comment>
<name>A0ABT1UDE4_9GAMM</name>
<keyword evidence="3" id="KW-1185">Reference proteome</keyword>
<accession>A0ABT1UDE4</accession>
<feature type="chain" id="PRO_5047332708" evidence="1">
    <location>
        <begin position="22"/>
        <end position="140"/>
    </location>
</feature>
<sequence>MFRALYRYVALALFCTGLSGAAGQSGKVLPDLAFTVGLGDTVTVDGEDLRIKFKAVSEDSRCPANAVCMWAGNARIELEIVVADGQPLSQVLNTEDPAQAIRFRRHTLHLISLQPARIDGVVLKPEDYRLTLILRRKSPG</sequence>
<feature type="signal peptide" evidence="1">
    <location>
        <begin position="1"/>
        <end position="21"/>
    </location>
</feature>
<proteinExistence type="predicted"/>
<evidence type="ECO:0000313" key="3">
    <source>
        <dbReference type="Proteomes" id="UP001524569"/>
    </source>
</evidence>
<evidence type="ECO:0000313" key="2">
    <source>
        <dbReference type="EMBL" id="MCQ8180175.1"/>
    </source>
</evidence>
<evidence type="ECO:0000256" key="1">
    <source>
        <dbReference type="SAM" id="SignalP"/>
    </source>
</evidence>
<keyword evidence="1" id="KW-0732">Signal</keyword>
<reference evidence="2 3" key="1">
    <citation type="submission" date="2022-07" db="EMBL/GenBank/DDBJ databases">
        <title>Methylomonas rivi sp. nov., Methylomonas rosea sp. nov., Methylomonas aureus sp. nov. and Methylomonas subterranea sp. nov., four novel methanotrophs isolated from a freshwater creek and the deep terrestrial subsurface.</title>
        <authorList>
            <person name="Abin C."/>
            <person name="Sankaranarayanan K."/>
            <person name="Garner C."/>
            <person name="Sindelar R."/>
            <person name="Kotary K."/>
            <person name="Garner R."/>
            <person name="Barclay S."/>
            <person name="Lawson P."/>
            <person name="Krumholz L."/>
        </authorList>
    </citation>
    <scope>NUCLEOTIDE SEQUENCE [LARGE SCALE GENOMIC DNA]</scope>
    <source>
        <strain evidence="2 3">SURF-1</strain>
    </source>
</reference>